<dbReference type="Gene3D" id="3.30.1490.190">
    <property type="match status" value="1"/>
</dbReference>
<evidence type="ECO:0000313" key="8">
    <source>
        <dbReference type="Proteomes" id="UP000767854"/>
    </source>
</evidence>
<evidence type="ECO:0000256" key="4">
    <source>
        <dbReference type="ARBA" id="ARBA00023015"/>
    </source>
</evidence>
<dbReference type="InterPro" id="IPR036390">
    <property type="entry name" value="WH_DNA-bd_sf"/>
</dbReference>
<dbReference type="InterPro" id="IPR036388">
    <property type="entry name" value="WH-like_DNA-bd_sf"/>
</dbReference>
<evidence type="ECO:0000256" key="6">
    <source>
        <dbReference type="ARBA" id="ARBA00023163"/>
    </source>
</evidence>
<name>A0ABS2MR55_9FIRM</name>
<dbReference type="RefSeq" id="WP_204663765.1">
    <property type="nucleotide sequence ID" value="NZ_JAFBDT010000009.1"/>
</dbReference>
<dbReference type="CDD" id="cd07153">
    <property type="entry name" value="Fur_like"/>
    <property type="match status" value="1"/>
</dbReference>
<dbReference type="PANTHER" id="PTHR33202:SF8">
    <property type="entry name" value="PEROXIDE-RESPONSIVE REPRESSOR PERR"/>
    <property type="match status" value="1"/>
</dbReference>
<accession>A0ABS2MR55</accession>
<dbReference type="Pfam" id="PF01475">
    <property type="entry name" value="FUR"/>
    <property type="match status" value="1"/>
</dbReference>
<keyword evidence="6" id="KW-0804">Transcription</keyword>
<reference evidence="7 8" key="1">
    <citation type="submission" date="2021-01" db="EMBL/GenBank/DDBJ databases">
        <title>Genomic Encyclopedia of Type Strains, Phase IV (KMG-IV): sequencing the most valuable type-strain genomes for metagenomic binning, comparative biology and taxonomic classification.</title>
        <authorList>
            <person name="Goeker M."/>
        </authorList>
    </citation>
    <scope>NUCLEOTIDE SEQUENCE [LARGE SCALE GENOMIC DNA]</scope>
    <source>
        <strain evidence="7 8">DSM 24436</strain>
    </source>
</reference>
<dbReference type="EMBL" id="JAFBDT010000009">
    <property type="protein sequence ID" value="MBM7561856.1"/>
    <property type="molecule type" value="Genomic_DNA"/>
</dbReference>
<keyword evidence="8" id="KW-1185">Reference proteome</keyword>
<dbReference type="PANTHER" id="PTHR33202">
    <property type="entry name" value="ZINC UPTAKE REGULATION PROTEIN"/>
    <property type="match status" value="1"/>
</dbReference>
<dbReference type="InterPro" id="IPR002481">
    <property type="entry name" value="FUR"/>
</dbReference>
<comment type="caution">
    <text evidence="7">The sequence shown here is derived from an EMBL/GenBank/DDBJ whole genome shotgun (WGS) entry which is preliminary data.</text>
</comment>
<gene>
    <name evidence="7" type="ORF">JOC49_001397</name>
</gene>
<keyword evidence="5" id="KW-0238">DNA-binding</keyword>
<comment type="similarity">
    <text evidence="1">Belongs to the Fur family.</text>
</comment>
<sequence length="137" mass="15867">MQSASVIDFFKAHGIKPSFQRIKIYEYLLSSKEHPTVDVIYSALNSEIPTLSKTTVYNTLKVFIEKGIAMAITIDENEVRYDAEMRVHGHFKCEMCQKIYDFDVDIDHISGEALNDFDIYDQQMFFYGVCKKCKKNA</sequence>
<keyword evidence="3" id="KW-0862">Zinc</keyword>
<dbReference type="Gene3D" id="1.10.10.10">
    <property type="entry name" value="Winged helix-like DNA-binding domain superfamily/Winged helix DNA-binding domain"/>
    <property type="match status" value="1"/>
</dbReference>
<evidence type="ECO:0000256" key="5">
    <source>
        <dbReference type="ARBA" id="ARBA00023125"/>
    </source>
</evidence>
<evidence type="ECO:0000256" key="3">
    <source>
        <dbReference type="ARBA" id="ARBA00022833"/>
    </source>
</evidence>
<proteinExistence type="inferred from homology"/>
<evidence type="ECO:0000256" key="1">
    <source>
        <dbReference type="ARBA" id="ARBA00007957"/>
    </source>
</evidence>
<dbReference type="InterPro" id="IPR043135">
    <property type="entry name" value="Fur_C"/>
</dbReference>
<organism evidence="7 8">
    <name type="scientific">Fusibacter tunisiensis</name>
    <dbReference type="NCBI Taxonomy" id="1008308"/>
    <lineage>
        <taxon>Bacteria</taxon>
        <taxon>Bacillati</taxon>
        <taxon>Bacillota</taxon>
        <taxon>Clostridia</taxon>
        <taxon>Eubacteriales</taxon>
        <taxon>Eubacteriales Family XII. Incertae Sedis</taxon>
        <taxon>Fusibacter</taxon>
    </lineage>
</organism>
<evidence type="ECO:0000313" key="7">
    <source>
        <dbReference type="EMBL" id="MBM7561856.1"/>
    </source>
</evidence>
<keyword evidence="4" id="KW-0805">Transcription regulation</keyword>
<keyword evidence="2" id="KW-0678">Repressor</keyword>
<evidence type="ECO:0000256" key="2">
    <source>
        <dbReference type="ARBA" id="ARBA00022491"/>
    </source>
</evidence>
<protein>
    <submittedName>
        <fullName evidence="7">Fe2+ or Zn2+ uptake regulation protein</fullName>
    </submittedName>
</protein>
<dbReference type="SUPFAM" id="SSF46785">
    <property type="entry name" value="Winged helix' DNA-binding domain"/>
    <property type="match status" value="1"/>
</dbReference>
<dbReference type="Proteomes" id="UP000767854">
    <property type="component" value="Unassembled WGS sequence"/>
</dbReference>